<evidence type="ECO:0000313" key="1">
    <source>
        <dbReference type="EMBL" id="KAI3369263.1"/>
    </source>
</evidence>
<comment type="caution">
    <text evidence="1">The sequence shown here is derived from an EMBL/GenBank/DDBJ whole genome shotgun (WGS) entry which is preliminary data.</text>
</comment>
<sequence>MKQISIKDSCENGNDLDSTGPSYNTDITSTVLLSLNRRGKADMFTGLPKHTPPPASAAAASSSASDQNSNAQTTVPTIPRGHLVVGPKDQLRLLTPVGSTATSNHCVAAGAHAAKHSGGAPRPPSSLSEEDDGGGGGRVKKKRKKKDKRERDKGGGDGGERESSKPKKRKEDKEATMVTLRKSKEPKEGKERKERRTKVKESRKESRTELKNVAAGKTAGAATPGPAQVPLKVPGKRGRKPKVKVLPPVPTNQAPPHSTGLHSKNHGQANSKTPVPTAPKQRGRKPRDPGAAPVEKKKKGKRRNQELAVQEGAESDDTTSMSTLNMGGEDSQDPLDNAKRRSGRQVKRRKYNEDLDFKVVDDDGETIAVLGAGRISALNATALAWQAEEPPEDEANIIEKILSVRIAKKETLSSEDQAEETEEFYVKYRNFSYLHCKWATLEELEKDPRIHQKIKRFRTKQAQMKHLFTEVTLSTLRCLLSLSTAQPDDDLFNPDYVEVDRVLEVAVTTDTETGEEVTHYLVKWCSLSYEEATWELQEDLDPEKIKEFEEIQKLPSDLRHMERPPPEKWQKLERSRDYRNGNQLREYQLEGMNWLLFNWYNRKNCILADEMGLGKTIQSITFLYEIFNMGIRGPFLIIAPLSTITNWEREFRTWTHMNVIVYHGSQISRQMILQYEMFYRDPQGNTIPGVLKFHGVITTFEMIMADCPELKKLHWRCVVIDEAHRLKNRNCKLLEGLKLMNLEHKVLLTGTPLQNSVEELFSLLNFLEPLQFPSERTFLEEFGDLKTDEQVKKLQAILKPMMLRRLKDDVEKNLAPKEETIIEVELTNIQKKYYRAILEKNFSFLSKGANQHNMPNLINTMMELRKCCNHPYLITGAEEKILESFRKCHSPDALDFQLQAMIQAAGKLVLIDKLLPKLLAGGHKVLVFSQMVRCLDILEDYLIQRRYTYERIDGRVRGNLRQAAIDRFCKPDSDRFVFLLCTRAGGLGINLTAADTCIIFDSDWNPQNDLQQLKCSGPKVHNSKLTDLTKNKTAQARCHRIGQSKAVKVYRLITRNSYEREMFDKASLKLGLDKAVLQDINRKGSLNGVQQLSKLEVEDLLKKGAYGALMDEEDEGSKFCEEDIDQILQRRTQTITIQSEGKGSTFAKASFISSGNRTDISLDDPNFWQKWAKIAEVEIDSKSEKESLVIDTPRVRKQTRHYNSFEDDELMEFSELDSDSEERPCRTRRLGERSRRYLRAECFRVEKNLLIFGWGRWKDILNHGRFKWHLAERDMEVICRALLVYCLRHYKGDDKIKSFIWDLIAPTKEGQDQTLLNHSGLSAPVPRGRKGKKVKNQLNVPEVKTADWLTHCNPEVVLQDESYKKHLKQHCNKVLLRVRMLYYLKVEVLGDAATQSLEGIPASKLEVPLPDIDYIEIPATWWDADADKSLLIGVHKHAQRMWKVCNIYEALGSGQGGLRNNCRSLEKVCTLVSQVSNRRKYIKKNDVCKTEEAKDDTESKADGGEDRDESSKGEETCSSTDTSDKPDSTGPDSQMSGDLCAQDGTLVTTTTTGTGTGVAALHVVQARPLWPTGPALTARLRRLITAYQRFTLRREPLLRPDFMLHDGLAGMGGMGGGAGAAHSHHAGGPLAWQLGEELRRCSVVATEPDPLFLEWQRRWTRREQADFYRTVSSFGVVYDPERKAFDWTQFRALARLERKTDESLERYFNSFVNMCRTACKLPPRKEEGLVDPAVLVEPLTEERAARTLYRIELLRKIREQVLRHPLISARLQLCRPSLYLPVWWESGKHDRDLLIGAARHGLSRTDFYILNDPQLSFLEAHRNYVRGHPSHLHPQGHHHPHHPGLANHPGISSSSSSSHPQLPHPHCCLYDSGLGRHSPQPPEYPHQSSHHQHHHQHHPAPPSAPSPSSSSSSSSHPHLHPPPLDTHSSASPSLGMVAGSRGDFLDCPPLDETLELGSLHHDAMSADALHGGKASKDALNGFPFNSAAGGQSMLNSYGVGGADLDSKLRSDVLVGEQGSSEETGLMAPSMELDQLQAPWDGTDHSSPAHHMFNESDPILGPSALETGFLEEEDEEAQGGDRGGEEGGTLEECLGLPPSSSPSHPSAGDSVEPLSSSYMLFKEIGVSEEPSADQTDLSASPPPAYVPPPPLSLSDITAHEPQDRLGHSDVAENLTNPVDEGEGQEEGAAFEFDDKEDEEAEDLSGAAEEQDVKKLRGQSLEREECDADQGADQSLVVLNPSIEVPQMDRMESEPGLREQDERMEVSDQLSQDLRKDQLPQSVHPFLGKLEEEDNLACPESIEEPGEEVDGLILYQTVEEETMENSLDAETLMGNPAGEFVQATSENSREECTDLADQVDEISEGRMDDVSLMEVPVVQPCDESAEKAAEDAKPIEMELESIYSEYAQPSRPTASGSSSAVAPKSDKTTTKSVSGAEVKTEASMDQENYEGTGEDLNLSDGSRDSDRGGEKKPPQQIELPIKVEETKTEDVYPDSSEVKHVKFLPYGVKSEVLVTKSEQFDYPVKPETLETKPEDLSLPMKPESVDSKAEVLQLAAYSDGAEIKPEEKPVALGFAAYPDGAKLKTETKPEGLRFAVFPDTSAVKPEGLEFAAFPDSSEIKPEAKPEGLEFRALPEIKAETKQELLEADSTVLTPKLEQADVLVDTSGSLVGKGQVKEERPTTPEAHVIRCVLMFALLSQFCCDLSVVEGFVSSPRFAAPISMCEIPDSLHDTREPTIAQLLQEKALYSFSEWPKDRVIINRLDSICHAILKGKWPSSSEQYDSPGSLAANSCLANSLAQHHRAGFLPTTASSSVPSQPRVQQANPGLGFSIPPPLTRLPKERLVAPPYLPELKRAGGRRLFDYEAAAAAKVLAGKSASSCHTATTTSSSGVTPVVAPPSHRTGAMLINGWQEAAIDLTKASGEISTTSAAGTGEAVVAPGISHHSAAGAGGGHKLPPPPPITAPLPGAVGIDMAGILQAGLIHPVTGQIVNGSLRGDDSLRRRRGRRRNVEALYSEFTKSRGLHLPETQGRVEVISHSSVSSSTSSPSPSPSERPAGPPTPSSSSTPTPTQTPPQPEIVAIDREAASKGLIEWLRQNPGYSMDLPAFAHAGAGLLHGFVERPKQRRHRCKDPTKLDINTLTGEERVPVVHRGTGRRVENTNTQYINQLGGAMAPAIKELSRWLDANSEYYVAPDWADVVKHSGFLPEGKFSRILTEPVNRDPGSRRRGRRPRSEMPKPLLSVSDSASSGLGPPLFMNGGLIGSMDSMVAMQNLRGGIPGIPISGIMAAGFPHGFPAAVQAGGAGASAEDAKNGLSMLPMMLHGIPHPHGAGCDSATRLVQRRRDDGAHSAASSSPEFLCFFFVVRRKDHHNDRPVYIGGSQPFVDYACRERERRLLWLWRRREGEEPGGERSSGGQQKTRRGGGGRHHHLHQQGTSRLGAPRSRHRQPSYLQPLSDPGNVPRPALPAHVPALHGGIMALPAMPPGAVDASPGSPKRRRKRGREEGEREEEREKEKVATTTTGGKVEEREKEPRDREEGPAEPQEPDSHNHPEGAATEEKEDRLEDTGGEEVAAEQEEEEEKQDTEEEEEQRQLSLAESCKNFCEMRA</sequence>
<proteinExistence type="predicted"/>
<reference evidence="1" key="1">
    <citation type="submission" date="2022-04" db="EMBL/GenBank/DDBJ databases">
        <title>Jade perch genome.</title>
        <authorList>
            <person name="Chao B."/>
        </authorList>
    </citation>
    <scope>NUCLEOTIDE SEQUENCE</scope>
    <source>
        <strain evidence="1">CB-2022</strain>
    </source>
</reference>
<name>A0ACB8WRE7_9TELE</name>
<gene>
    <name evidence="1" type="ORF">L3Q82_007516</name>
</gene>
<keyword evidence="2" id="KW-1185">Reference proteome</keyword>
<dbReference type="EMBL" id="CM041537">
    <property type="protein sequence ID" value="KAI3369263.1"/>
    <property type="molecule type" value="Genomic_DNA"/>
</dbReference>
<accession>A0ACB8WRE7</accession>
<protein>
    <submittedName>
        <fullName evidence="1">Uncharacterized protein</fullName>
    </submittedName>
</protein>
<evidence type="ECO:0000313" key="2">
    <source>
        <dbReference type="Proteomes" id="UP000831701"/>
    </source>
</evidence>
<organism evidence="1 2">
    <name type="scientific">Scortum barcoo</name>
    <name type="common">barcoo grunter</name>
    <dbReference type="NCBI Taxonomy" id="214431"/>
    <lineage>
        <taxon>Eukaryota</taxon>
        <taxon>Metazoa</taxon>
        <taxon>Chordata</taxon>
        <taxon>Craniata</taxon>
        <taxon>Vertebrata</taxon>
        <taxon>Euteleostomi</taxon>
        <taxon>Actinopterygii</taxon>
        <taxon>Neopterygii</taxon>
        <taxon>Teleostei</taxon>
        <taxon>Neoteleostei</taxon>
        <taxon>Acanthomorphata</taxon>
        <taxon>Eupercaria</taxon>
        <taxon>Centrarchiformes</taxon>
        <taxon>Terapontoidei</taxon>
        <taxon>Terapontidae</taxon>
        <taxon>Scortum</taxon>
    </lineage>
</organism>
<dbReference type="Proteomes" id="UP000831701">
    <property type="component" value="Chromosome 7"/>
</dbReference>